<evidence type="ECO:0000313" key="2">
    <source>
        <dbReference type="Proteomes" id="UP001148662"/>
    </source>
</evidence>
<reference evidence="1" key="1">
    <citation type="submission" date="2022-07" db="EMBL/GenBank/DDBJ databases">
        <title>Genome Sequence of Phlebia brevispora.</title>
        <authorList>
            <person name="Buettner E."/>
        </authorList>
    </citation>
    <scope>NUCLEOTIDE SEQUENCE</scope>
    <source>
        <strain evidence="1">MPL23</strain>
    </source>
</reference>
<keyword evidence="2" id="KW-1185">Reference proteome</keyword>
<comment type="caution">
    <text evidence="1">The sequence shown here is derived from an EMBL/GenBank/DDBJ whole genome shotgun (WGS) entry which is preliminary data.</text>
</comment>
<name>A0ACC1SKX2_9APHY</name>
<sequence>MEVGVHFAAKLEPFLLISKSAKGAAACKLVEDATAAPGVFVFAELFEQPHIQELANSEQHAPYYSLLQLFSYKTYPDYLQYKDSLPALNDSQITKLKHLTLASLAMEKRILRYDQLQEVLQISSIRELEDLIIDAIYAEVIRGKLDQKEQQFEVEYTMGRDLEPGKIESLLLALQHWASTTSAVLTSLDEKLVQLSQQAAEEKAKKDDYDKKYQQLLHEVQEKQKEPKIIQRPANMPKSGPTDAGKKFNEARQRREREERERKEREENERREAEKQAKEKEKESDAAKENDKDSMDVDDDSRKTTPSLQQPGCGIEDEEAGASVIAGHRRLRCLLRSFTFPVAHTCLLRTSAGYLRTISSVEKTRPSHILRRLGAYSYVVEDDMPQALKSLRCIAPDYALQDQAQEFLVKCRGLLCAQRRCHWQSRWRNIPSWNFPRYVPRTAENEILRGCVSVVVPRTRSTLPIVLAILPGDGHPAVRTQALVLVTIVMPGLLTEAKYLAEGLCQHHPPPTTFTVDQIPDLTGRVCIVTGGYAGLGKETTRALLNHNAKVYIASRNKSKADSVIKELKEETGREALFLQLDLADLDSVRKSAEEFNSKENALHILFNNAGVMWCPKEYVTPTGYDLQWATNVLGHWYFTELLMPALFRGKESSPDGHARVITTSSAGAYFGPSIGAPSRTANVILSCEVARRYGDKGIVAIAVNPGETKTELQRHTGSVQHWILDRMLFETPMGAVTQLYAGTMPEALQYNGEFMVPFARVAKCRPEAYDPEIATRLWEWMEEQVKDHPRY</sequence>
<accession>A0ACC1SKX2</accession>
<evidence type="ECO:0000313" key="1">
    <source>
        <dbReference type="EMBL" id="KAJ3541899.1"/>
    </source>
</evidence>
<proteinExistence type="predicted"/>
<gene>
    <name evidence="1" type="ORF">NM688_g6029</name>
</gene>
<organism evidence="1 2">
    <name type="scientific">Phlebia brevispora</name>
    <dbReference type="NCBI Taxonomy" id="194682"/>
    <lineage>
        <taxon>Eukaryota</taxon>
        <taxon>Fungi</taxon>
        <taxon>Dikarya</taxon>
        <taxon>Basidiomycota</taxon>
        <taxon>Agaricomycotina</taxon>
        <taxon>Agaricomycetes</taxon>
        <taxon>Polyporales</taxon>
        <taxon>Meruliaceae</taxon>
        <taxon>Phlebia</taxon>
    </lineage>
</organism>
<protein>
    <submittedName>
        <fullName evidence="1">Uncharacterized protein</fullName>
    </submittedName>
</protein>
<dbReference type="EMBL" id="JANHOG010001182">
    <property type="protein sequence ID" value="KAJ3541899.1"/>
    <property type="molecule type" value="Genomic_DNA"/>
</dbReference>
<dbReference type="Proteomes" id="UP001148662">
    <property type="component" value="Unassembled WGS sequence"/>
</dbReference>